<dbReference type="EC" id="2.7.13.3" evidence="2"/>
<dbReference type="InterPro" id="IPR003594">
    <property type="entry name" value="HATPase_dom"/>
</dbReference>
<dbReference type="PANTHER" id="PTHR24421:SF10">
    <property type="entry name" value="NITRATE_NITRITE SENSOR PROTEIN NARQ"/>
    <property type="match status" value="1"/>
</dbReference>
<dbReference type="InterPro" id="IPR050482">
    <property type="entry name" value="Sensor_HK_TwoCompSys"/>
</dbReference>
<dbReference type="SUPFAM" id="SSF55874">
    <property type="entry name" value="ATPase domain of HSP90 chaperone/DNA topoisomerase II/histidine kinase"/>
    <property type="match status" value="1"/>
</dbReference>
<dbReference type="Proteomes" id="UP001500967">
    <property type="component" value="Unassembled WGS sequence"/>
</dbReference>
<dbReference type="PANTHER" id="PTHR24421">
    <property type="entry name" value="NITRATE/NITRITE SENSOR PROTEIN NARX-RELATED"/>
    <property type="match status" value="1"/>
</dbReference>
<keyword evidence="4" id="KW-0808">Transferase</keyword>
<sequence>MLEPVALVIAVPLLLALSLSRNPLPVLVLALSGGAVGIVLLDQWSSGPLAAVVCFLAADLAIGRLAAVASARRSAAAAIVAVAVQLGVTAIAPLPGVVEVSVIEILAVVTAWVIGHSVRQRRRFAATAREQATARAVQDERLRIARELHDLIGHTIGVIAVQAGMGRRVIDTQPAEARNALATIEDVSRDTAAAVDRMLRTLRRADPDAGSAPLDPAPGLADLDTLVTRAAHAGVRVDLRRDGDRGPLPPDLDLSAYRIIQEAVTNVGRHSGADHCDVLVRRTGDGLTIEVTDDGRGGEPVFGHGLTGMRERVSLLGGGFSAGPGPEGGFRVVAHLPFADATTERVTAR</sequence>
<keyword evidence="9" id="KW-1133">Transmembrane helix</keyword>
<gene>
    <name evidence="12" type="ORF">GCM10009539_04090</name>
</gene>
<keyword evidence="13" id="KW-1185">Reference proteome</keyword>
<evidence type="ECO:0000313" key="12">
    <source>
        <dbReference type="EMBL" id="GAA0222090.1"/>
    </source>
</evidence>
<evidence type="ECO:0000256" key="2">
    <source>
        <dbReference type="ARBA" id="ARBA00012438"/>
    </source>
</evidence>
<dbReference type="Pfam" id="PF02518">
    <property type="entry name" value="HATPase_c"/>
    <property type="match status" value="1"/>
</dbReference>
<feature type="transmembrane region" description="Helical" evidence="9">
    <location>
        <begin position="74"/>
        <end position="94"/>
    </location>
</feature>
<reference evidence="12 13" key="1">
    <citation type="journal article" date="2019" name="Int. J. Syst. Evol. Microbiol.">
        <title>The Global Catalogue of Microorganisms (GCM) 10K type strain sequencing project: providing services to taxonomists for standard genome sequencing and annotation.</title>
        <authorList>
            <consortium name="The Broad Institute Genomics Platform"/>
            <consortium name="The Broad Institute Genome Sequencing Center for Infectious Disease"/>
            <person name="Wu L."/>
            <person name="Ma J."/>
        </authorList>
    </citation>
    <scope>NUCLEOTIDE SEQUENCE [LARGE SCALE GENOMIC DNA]</scope>
    <source>
        <strain evidence="12 13">JCM 10425</strain>
    </source>
</reference>
<dbReference type="Gene3D" id="1.20.5.1930">
    <property type="match status" value="1"/>
</dbReference>
<evidence type="ECO:0000313" key="13">
    <source>
        <dbReference type="Proteomes" id="UP001500967"/>
    </source>
</evidence>
<protein>
    <recommendedName>
        <fullName evidence="2">histidine kinase</fullName>
        <ecNumber evidence="2">2.7.13.3</ecNumber>
    </recommendedName>
</protein>
<keyword evidence="7" id="KW-0067">ATP-binding</keyword>
<evidence type="ECO:0000256" key="1">
    <source>
        <dbReference type="ARBA" id="ARBA00000085"/>
    </source>
</evidence>
<keyword evidence="3" id="KW-0597">Phosphoprotein</keyword>
<evidence type="ECO:0000256" key="8">
    <source>
        <dbReference type="ARBA" id="ARBA00023012"/>
    </source>
</evidence>
<dbReference type="EMBL" id="BAAAGX010000003">
    <property type="protein sequence ID" value="GAA0222090.1"/>
    <property type="molecule type" value="Genomic_DNA"/>
</dbReference>
<feature type="transmembrane region" description="Helical" evidence="9">
    <location>
        <begin position="100"/>
        <end position="118"/>
    </location>
</feature>
<keyword evidence="5" id="KW-0547">Nucleotide-binding</keyword>
<evidence type="ECO:0000259" key="11">
    <source>
        <dbReference type="Pfam" id="PF07730"/>
    </source>
</evidence>
<keyword evidence="8" id="KW-0902">Two-component regulatory system</keyword>
<keyword evidence="6 12" id="KW-0418">Kinase</keyword>
<name>A0ABN0THW4_9ACTN</name>
<feature type="domain" description="Signal transduction histidine kinase subgroup 3 dimerisation and phosphoacceptor" evidence="11">
    <location>
        <begin position="140"/>
        <end position="205"/>
    </location>
</feature>
<evidence type="ECO:0000256" key="5">
    <source>
        <dbReference type="ARBA" id="ARBA00022741"/>
    </source>
</evidence>
<dbReference type="InterPro" id="IPR036890">
    <property type="entry name" value="HATPase_C_sf"/>
</dbReference>
<dbReference type="InterPro" id="IPR011712">
    <property type="entry name" value="Sig_transdc_His_kin_sub3_dim/P"/>
</dbReference>
<accession>A0ABN0THW4</accession>
<dbReference type="GO" id="GO:0016301">
    <property type="term" value="F:kinase activity"/>
    <property type="evidence" value="ECO:0007669"/>
    <property type="project" value="UniProtKB-KW"/>
</dbReference>
<evidence type="ECO:0000259" key="10">
    <source>
        <dbReference type="Pfam" id="PF02518"/>
    </source>
</evidence>
<evidence type="ECO:0000256" key="3">
    <source>
        <dbReference type="ARBA" id="ARBA00022553"/>
    </source>
</evidence>
<comment type="catalytic activity">
    <reaction evidence="1">
        <text>ATP + protein L-histidine = ADP + protein N-phospho-L-histidine.</text>
        <dbReference type="EC" id="2.7.13.3"/>
    </reaction>
</comment>
<proteinExistence type="predicted"/>
<comment type="caution">
    <text evidence="12">The sequence shown here is derived from an EMBL/GenBank/DDBJ whole genome shotgun (WGS) entry which is preliminary data.</text>
</comment>
<dbReference type="Gene3D" id="3.30.565.10">
    <property type="entry name" value="Histidine kinase-like ATPase, C-terminal domain"/>
    <property type="match status" value="1"/>
</dbReference>
<evidence type="ECO:0000256" key="6">
    <source>
        <dbReference type="ARBA" id="ARBA00022777"/>
    </source>
</evidence>
<dbReference type="Pfam" id="PF07730">
    <property type="entry name" value="HisKA_3"/>
    <property type="match status" value="1"/>
</dbReference>
<evidence type="ECO:0000256" key="4">
    <source>
        <dbReference type="ARBA" id="ARBA00022679"/>
    </source>
</evidence>
<feature type="transmembrane region" description="Helical" evidence="9">
    <location>
        <begin position="44"/>
        <end position="62"/>
    </location>
</feature>
<evidence type="ECO:0000256" key="9">
    <source>
        <dbReference type="SAM" id="Phobius"/>
    </source>
</evidence>
<feature type="domain" description="Histidine kinase/HSP90-like ATPase" evidence="10">
    <location>
        <begin position="256"/>
        <end position="339"/>
    </location>
</feature>
<organism evidence="12 13">
    <name type="scientific">Cryptosporangium japonicum</name>
    <dbReference type="NCBI Taxonomy" id="80872"/>
    <lineage>
        <taxon>Bacteria</taxon>
        <taxon>Bacillati</taxon>
        <taxon>Actinomycetota</taxon>
        <taxon>Actinomycetes</taxon>
        <taxon>Cryptosporangiales</taxon>
        <taxon>Cryptosporangiaceae</taxon>
        <taxon>Cryptosporangium</taxon>
    </lineage>
</organism>
<keyword evidence="9" id="KW-0812">Transmembrane</keyword>
<keyword evidence="9" id="KW-0472">Membrane</keyword>
<dbReference type="RefSeq" id="WP_344646981.1">
    <property type="nucleotide sequence ID" value="NZ_BAAAGX010000003.1"/>
</dbReference>
<evidence type="ECO:0000256" key="7">
    <source>
        <dbReference type="ARBA" id="ARBA00022840"/>
    </source>
</evidence>
<dbReference type="CDD" id="cd16917">
    <property type="entry name" value="HATPase_UhpB-NarQ-NarX-like"/>
    <property type="match status" value="1"/>
</dbReference>